<dbReference type="InterPro" id="IPR013087">
    <property type="entry name" value="Znf_C2H2_type"/>
</dbReference>
<organism evidence="3 4">
    <name type="scientific">Tetrapyrgos nigripes</name>
    <dbReference type="NCBI Taxonomy" id="182062"/>
    <lineage>
        <taxon>Eukaryota</taxon>
        <taxon>Fungi</taxon>
        <taxon>Dikarya</taxon>
        <taxon>Basidiomycota</taxon>
        <taxon>Agaricomycotina</taxon>
        <taxon>Agaricomycetes</taxon>
        <taxon>Agaricomycetidae</taxon>
        <taxon>Agaricales</taxon>
        <taxon>Marasmiineae</taxon>
        <taxon>Marasmiaceae</taxon>
        <taxon>Tetrapyrgos</taxon>
    </lineage>
</organism>
<keyword evidence="1" id="KW-0479">Metal-binding</keyword>
<dbReference type="PROSITE" id="PS00028">
    <property type="entry name" value="ZINC_FINGER_C2H2_1"/>
    <property type="match status" value="1"/>
</dbReference>
<proteinExistence type="predicted"/>
<protein>
    <recommendedName>
        <fullName evidence="2">C2H2-type domain-containing protein</fullName>
    </recommendedName>
</protein>
<dbReference type="Gene3D" id="3.30.160.60">
    <property type="entry name" value="Classic Zinc Finger"/>
    <property type="match status" value="1"/>
</dbReference>
<keyword evidence="4" id="KW-1185">Reference proteome</keyword>
<dbReference type="AlphaFoldDB" id="A0A8H5LRT6"/>
<evidence type="ECO:0000313" key="3">
    <source>
        <dbReference type="EMBL" id="KAF5367059.1"/>
    </source>
</evidence>
<dbReference type="Proteomes" id="UP000559256">
    <property type="component" value="Unassembled WGS sequence"/>
</dbReference>
<gene>
    <name evidence="3" type="ORF">D9758_003880</name>
</gene>
<dbReference type="EMBL" id="JAACJM010000020">
    <property type="protein sequence ID" value="KAF5367059.1"/>
    <property type="molecule type" value="Genomic_DNA"/>
</dbReference>
<name>A0A8H5LRT6_9AGAR</name>
<dbReference type="OrthoDB" id="3437960at2759"/>
<dbReference type="PROSITE" id="PS50157">
    <property type="entry name" value="ZINC_FINGER_C2H2_2"/>
    <property type="match status" value="1"/>
</dbReference>
<reference evidence="3 4" key="1">
    <citation type="journal article" date="2020" name="ISME J.">
        <title>Uncovering the hidden diversity of litter-decomposition mechanisms in mushroom-forming fungi.</title>
        <authorList>
            <person name="Floudas D."/>
            <person name="Bentzer J."/>
            <person name="Ahren D."/>
            <person name="Johansson T."/>
            <person name="Persson P."/>
            <person name="Tunlid A."/>
        </authorList>
    </citation>
    <scope>NUCLEOTIDE SEQUENCE [LARGE SCALE GENOMIC DNA]</scope>
    <source>
        <strain evidence="3 4">CBS 291.85</strain>
    </source>
</reference>
<dbReference type="SUPFAM" id="SSF57667">
    <property type="entry name" value="beta-beta-alpha zinc fingers"/>
    <property type="match status" value="1"/>
</dbReference>
<feature type="domain" description="C2H2-type" evidence="2">
    <location>
        <begin position="235"/>
        <end position="264"/>
    </location>
</feature>
<dbReference type="GO" id="GO:0008270">
    <property type="term" value="F:zinc ion binding"/>
    <property type="evidence" value="ECO:0007669"/>
    <property type="project" value="UniProtKB-KW"/>
</dbReference>
<accession>A0A8H5LRT6</accession>
<keyword evidence="1" id="KW-0862">Zinc</keyword>
<keyword evidence="1" id="KW-0863">Zinc-finger</keyword>
<evidence type="ECO:0000259" key="2">
    <source>
        <dbReference type="PROSITE" id="PS50157"/>
    </source>
</evidence>
<comment type="caution">
    <text evidence="3">The sequence shown here is derived from an EMBL/GenBank/DDBJ whole genome shotgun (WGS) entry which is preliminary data.</text>
</comment>
<dbReference type="InterPro" id="IPR036236">
    <property type="entry name" value="Znf_C2H2_sf"/>
</dbReference>
<evidence type="ECO:0000256" key="1">
    <source>
        <dbReference type="PROSITE-ProRule" id="PRU00042"/>
    </source>
</evidence>
<sequence length="292" mass="32073">MYLSTNVQDSFPTPASIMAYNPTLDDEQLYDASAAGWSPARQQANIQHDVCQQYGFTPPTTVHPFNPSAGQAQSHLSVQMHSQKPNDGWASGHHLPANAFIAPNSNFQQHSAYVPDMYSPSTPFESASEKYNSDHYGYHQNAQSSALPESQMYTFPPHSSVGMNHVASGPDVAFLSPWDSPTTDSTVSPLALTAEFGGTAAAYPMMPHEISKHRVATDAVERAARMKRRSTNKLVKCTVPGCPQTFTAKHNLSFHLQSHRGVKVQCSQCGNEFAPTSLKRHQDRSCPGRRRI</sequence>
<evidence type="ECO:0000313" key="4">
    <source>
        <dbReference type="Proteomes" id="UP000559256"/>
    </source>
</evidence>